<keyword evidence="2" id="KW-1185">Reference proteome</keyword>
<protein>
    <submittedName>
        <fullName evidence="1">Uncharacterized protein</fullName>
    </submittedName>
</protein>
<sequence>MAVLSHSSMDSGDDPTPFWGMMWRLFTLDSTGYMGAVSKMTI</sequence>
<name>U1YI67_ANEAE</name>
<evidence type="ECO:0000313" key="2">
    <source>
        <dbReference type="Proteomes" id="UP000016511"/>
    </source>
</evidence>
<dbReference type="Proteomes" id="UP000016511">
    <property type="component" value="Unassembled WGS sequence"/>
</dbReference>
<dbReference type="EMBL" id="AWSJ01000010">
    <property type="protein sequence ID" value="ERI11777.1"/>
    <property type="molecule type" value="Genomic_DNA"/>
</dbReference>
<dbReference type="PATRIC" id="fig|649747.3.peg.92"/>
<dbReference type="AlphaFoldDB" id="U1YI67"/>
<dbReference type="STRING" id="649747.HMPREF0083_00105"/>
<reference evidence="1 2" key="1">
    <citation type="submission" date="2013-08" db="EMBL/GenBank/DDBJ databases">
        <authorList>
            <person name="Weinstock G."/>
            <person name="Sodergren E."/>
            <person name="Wylie T."/>
            <person name="Fulton L."/>
            <person name="Fulton R."/>
            <person name="Fronick C."/>
            <person name="O'Laughlin M."/>
            <person name="Godfrey J."/>
            <person name="Miner T."/>
            <person name="Herter B."/>
            <person name="Appelbaum E."/>
            <person name="Cordes M."/>
            <person name="Lek S."/>
            <person name="Wollam A."/>
            <person name="Pepin K.H."/>
            <person name="Palsikar V.B."/>
            <person name="Mitreva M."/>
            <person name="Wilson R.K."/>
        </authorList>
    </citation>
    <scope>NUCLEOTIDE SEQUENCE [LARGE SCALE GENOMIC DNA]</scope>
    <source>
        <strain evidence="1 2">ATCC 12856</strain>
    </source>
</reference>
<evidence type="ECO:0000313" key="1">
    <source>
        <dbReference type="EMBL" id="ERI11777.1"/>
    </source>
</evidence>
<organism evidence="1 2">
    <name type="scientific">Aneurinibacillus aneurinilyticus ATCC 12856</name>
    <dbReference type="NCBI Taxonomy" id="649747"/>
    <lineage>
        <taxon>Bacteria</taxon>
        <taxon>Bacillati</taxon>
        <taxon>Bacillota</taxon>
        <taxon>Bacilli</taxon>
        <taxon>Bacillales</taxon>
        <taxon>Paenibacillaceae</taxon>
        <taxon>Aneurinibacillus group</taxon>
        <taxon>Aneurinibacillus</taxon>
    </lineage>
</organism>
<comment type="caution">
    <text evidence="1">The sequence shown here is derived from an EMBL/GenBank/DDBJ whole genome shotgun (WGS) entry which is preliminary data.</text>
</comment>
<accession>U1YI67</accession>
<dbReference type="HOGENOM" id="CLU_3246467_0_0_9"/>
<proteinExistence type="predicted"/>
<gene>
    <name evidence="1" type="ORF">HMPREF0083_00105</name>
</gene>